<dbReference type="PANTHER" id="PTHR30273">
    <property type="entry name" value="PERIPLASMIC SIGNAL SENSOR AND SIGMA FACTOR ACTIVATOR FECR-RELATED"/>
    <property type="match status" value="1"/>
</dbReference>
<dbReference type="EMBL" id="JBHUMA010000006">
    <property type="protein sequence ID" value="MFD2599582.1"/>
    <property type="molecule type" value="Genomic_DNA"/>
</dbReference>
<evidence type="ECO:0000259" key="3">
    <source>
        <dbReference type="Pfam" id="PF04773"/>
    </source>
</evidence>
<evidence type="ECO:0000256" key="1">
    <source>
        <dbReference type="SAM" id="Coils"/>
    </source>
</evidence>
<keyword evidence="2" id="KW-1133">Transmembrane helix</keyword>
<feature type="coiled-coil region" evidence="1">
    <location>
        <begin position="19"/>
        <end position="46"/>
    </location>
</feature>
<feature type="transmembrane region" description="Helical" evidence="2">
    <location>
        <begin position="82"/>
        <end position="103"/>
    </location>
</feature>
<evidence type="ECO:0000259" key="4">
    <source>
        <dbReference type="Pfam" id="PF16344"/>
    </source>
</evidence>
<dbReference type="Pfam" id="PF16344">
    <property type="entry name" value="FecR_C"/>
    <property type="match status" value="1"/>
</dbReference>
<dbReference type="Gene3D" id="2.60.120.1440">
    <property type="match status" value="1"/>
</dbReference>
<proteinExistence type="predicted"/>
<keyword evidence="6" id="KW-1185">Reference proteome</keyword>
<evidence type="ECO:0000256" key="2">
    <source>
        <dbReference type="SAM" id="Phobius"/>
    </source>
</evidence>
<keyword evidence="1" id="KW-0175">Coiled coil</keyword>
<reference evidence="6" key="1">
    <citation type="journal article" date="2019" name="Int. J. Syst. Evol. Microbiol.">
        <title>The Global Catalogue of Microorganisms (GCM) 10K type strain sequencing project: providing services to taxonomists for standard genome sequencing and annotation.</title>
        <authorList>
            <consortium name="The Broad Institute Genomics Platform"/>
            <consortium name="The Broad Institute Genome Sequencing Center for Infectious Disease"/>
            <person name="Wu L."/>
            <person name="Ma J."/>
        </authorList>
    </citation>
    <scope>NUCLEOTIDE SEQUENCE [LARGE SCALE GENOMIC DNA]</scope>
    <source>
        <strain evidence="6">KCTC 42248</strain>
    </source>
</reference>
<evidence type="ECO:0000313" key="5">
    <source>
        <dbReference type="EMBL" id="MFD2599582.1"/>
    </source>
</evidence>
<dbReference type="InterPro" id="IPR006860">
    <property type="entry name" value="FecR"/>
</dbReference>
<name>A0ABW5NMW8_9SPHI</name>
<keyword evidence="2" id="KW-0812">Transmembrane</keyword>
<dbReference type="InterPro" id="IPR032508">
    <property type="entry name" value="FecR_C"/>
</dbReference>
<feature type="domain" description="FecR protein" evidence="3">
    <location>
        <begin position="128"/>
        <end position="216"/>
    </location>
</feature>
<organism evidence="5 6">
    <name type="scientific">Sphingobacterium corticis</name>
    <dbReference type="NCBI Taxonomy" id="1812823"/>
    <lineage>
        <taxon>Bacteria</taxon>
        <taxon>Pseudomonadati</taxon>
        <taxon>Bacteroidota</taxon>
        <taxon>Sphingobacteriia</taxon>
        <taxon>Sphingobacteriales</taxon>
        <taxon>Sphingobacteriaceae</taxon>
        <taxon>Sphingobacterium</taxon>
    </lineage>
</organism>
<dbReference type="Gene3D" id="3.55.50.30">
    <property type="match status" value="1"/>
</dbReference>
<dbReference type="InterPro" id="IPR012373">
    <property type="entry name" value="Ferrdict_sens_TM"/>
</dbReference>
<protein>
    <submittedName>
        <fullName evidence="5">FecR family protein</fullName>
    </submittedName>
</protein>
<sequence length="354" mass="39905">MRQEIKNTLRLFWEGKLNRSQAKHLLNDLDSQNDELRHELEIESTQEEKNMLSRDQSWQILQAIQKQTAATKSSSKTRRISWLFRAAAILIIFGVSSLLYPYFFEKETNEIGHIITNSHRNLHYVMANKDSVTHLLADGSIVELSPNSSICFDDDYGVNNRNIELKGKAKFQVQRDSTKAFIVTANGFTTTALGTTFIIDGKKSANTSIHLLSGKVVVRATITAKLQIKDTYLTLGQCLSINENTRLAHISTKNQNTSYIANVSENTKTRGHVPSQILAFNKLPLRDVMDALENHFDTTIEVSNDVPSVLTFTGTFSEHDKLSKILETICLVNDLNYIIAKDGMITILQNESIK</sequence>
<dbReference type="Pfam" id="PF04773">
    <property type="entry name" value="FecR"/>
    <property type="match status" value="1"/>
</dbReference>
<dbReference type="Proteomes" id="UP001597393">
    <property type="component" value="Unassembled WGS sequence"/>
</dbReference>
<evidence type="ECO:0000313" key="6">
    <source>
        <dbReference type="Proteomes" id="UP001597393"/>
    </source>
</evidence>
<accession>A0ABW5NMW8</accession>
<keyword evidence="2" id="KW-0472">Membrane</keyword>
<dbReference type="PANTHER" id="PTHR30273:SF2">
    <property type="entry name" value="PROTEIN FECR"/>
    <property type="match status" value="1"/>
</dbReference>
<dbReference type="RefSeq" id="WP_380869708.1">
    <property type="nucleotide sequence ID" value="NZ_JBHUMA010000006.1"/>
</dbReference>
<feature type="domain" description="Protein FecR C-terminal" evidence="4">
    <location>
        <begin position="278"/>
        <end position="345"/>
    </location>
</feature>
<comment type="caution">
    <text evidence="5">The sequence shown here is derived from an EMBL/GenBank/DDBJ whole genome shotgun (WGS) entry which is preliminary data.</text>
</comment>
<gene>
    <name evidence="5" type="ORF">ACFSQ3_11515</name>
</gene>